<proteinExistence type="predicted"/>
<dbReference type="Gene3D" id="2.130.10.10">
    <property type="entry name" value="YVTN repeat-like/Quinoprotein amine dehydrogenase"/>
    <property type="match status" value="2"/>
</dbReference>
<dbReference type="Pfam" id="PF24684">
    <property type="entry name" value="Vgb_lyase"/>
    <property type="match status" value="2"/>
</dbReference>
<dbReference type="InterPro" id="IPR051344">
    <property type="entry name" value="Vgb"/>
</dbReference>
<reference evidence="1 2" key="1">
    <citation type="submission" date="2014-02" db="EMBL/GenBank/DDBJ databases">
        <title>Whole genome shotgun sequence of Rhodococcus wratislaviensis NBRC 100605.</title>
        <authorList>
            <person name="Hosoyama A."/>
            <person name="Tsuchikane K."/>
            <person name="Yoshida I."/>
            <person name="Ohji S."/>
            <person name="Ichikawa N."/>
            <person name="Yamazoe A."/>
            <person name="Fujita N."/>
        </authorList>
    </citation>
    <scope>NUCLEOTIDE SEQUENCE [LARGE SCALE GENOMIC DNA]</scope>
    <source>
        <strain evidence="1 2">NBRC 100605</strain>
    </source>
</reference>
<dbReference type="SUPFAM" id="SSF63829">
    <property type="entry name" value="Calcium-dependent phosphotriesterase"/>
    <property type="match status" value="1"/>
</dbReference>
<name>X0R920_RHOWR</name>
<keyword evidence="2" id="KW-1185">Reference proteome</keyword>
<evidence type="ECO:0000313" key="2">
    <source>
        <dbReference type="Proteomes" id="UP000019491"/>
    </source>
</evidence>
<dbReference type="RefSeq" id="WP_156046662.1">
    <property type="nucleotide sequence ID" value="NZ_BAWF01000041.1"/>
</dbReference>
<dbReference type="Proteomes" id="UP000019491">
    <property type="component" value="Unassembled WGS sequence"/>
</dbReference>
<gene>
    <name evidence="1" type="ORF">RW1_041_00040</name>
</gene>
<sequence>MSKDKTTTGQRWGPIKEFPEFPTTGCYPCEVEWDDMGNMWTAQVNGNKIAKVNFDTQEITEIPLPNKSAAPGPMEKAPDGSIWYGQVHGNGIGRLDPKTETLTNFELPWGALYDVGPEGRGSHTFGISTVFDMSFGKDGNLYFLMAGLDAIGRFNMEDQTFTKWDLEKSRAGLFCMQPGPGNTIAFSAWNSNEVGLIDVFTEEIKLYTVPTPNALVGGLTRSPDGKYLWFAEGGAQKLGRLDPETGEIEEYVLNGGPDLDPGAMRFGSDGKLYFVTGMYRNGDKLGRFDTVTKVDDYLTTPTPNSAPCDLNSARPGIIAFGQFAGNRLAYVEIPLTPEG</sequence>
<dbReference type="EMBL" id="BAWF01000041">
    <property type="protein sequence ID" value="GAF47460.1"/>
    <property type="molecule type" value="Genomic_DNA"/>
</dbReference>
<protein>
    <recommendedName>
        <fullName evidence="3">SMP-30/Gluconolactonase/LRE-like region domain-containing protein</fullName>
    </recommendedName>
</protein>
<dbReference type="PANTHER" id="PTHR40274:SF3">
    <property type="entry name" value="VIRGINIAMYCIN B LYASE"/>
    <property type="match status" value="1"/>
</dbReference>
<dbReference type="InterPro" id="IPR015943">
    <property type="entry name" value="WD40/YVTN_repeat-like_dom_sf"/>
</dbReference>
<comment type="caution">
    <text evidence="1">The sequence shown here is derived from an EMBL/GenBank/DDBJ whole genome shotgun (WGS) entry which is preliminary data.</text>
</comment>
<evidence type="ECO:0000313" key="1">
    <source>
        <dbReference type="EMBL" id="GAF47460.1"/>
    </source>
</evidence>
<dbReference type="OrthoDB" id="2633250at2"/>
<organism evidence="1 2">
    <name type="scientific">Rhodococcus wratislaviensis NBRC 100605</name>
    <dbReference type="NCBI Taxonomy" id="1219028"/>
    <lineage>
        <taxon>Bacteria</taxon>
        <taxon>Bacillati</taxon>
        <taxon>Actinomycetota</taxon>
        <taxon>Actinomycetes</taxon>
        <taxon>Mycobacteriales</taxon>
        <taxon>Nocardiaceae</taxon>
        <taxon>Rhodococcus</taxon>
    </lineage>
</organism>
<evidence type="ECO:0008006" key="3">
    <source>
        <dbReference type="Google" id="ProtNLM"/>
    </source>
</evidence>
<accession>X0R920</accession>
<dbReference type="AlphaFoldDB" id="X0R920"/>
<dbReference type="PANTHER" id="PTHR40274">
    <property type="entry name" value="VIRGINIAMYCIN B LYASE"/>
    <property type="match status" value="1"/>
</dbReference>